<sequence length="157" mass="17585">MASWAHFRSAAMSNTAAPSLVASTCRPRRMVSFGGVTEFRFALGHGGSAIPTVNGPAVGLVGPPLRVKRRSLHRKRPHTSTLYRYTREERVEILQKAGHQMKDIVDFCLDALDVRLSRRHERPTKRLKQSSIVLRNTEINASANICFDDSLDMLDDL</sequence>
<evidence type="ECO:0000313" key="2">
    <source>
        <dbReference type="Proteomes" id="UP000285060"/>
    </source>
</evidence>
<keyword evidence="2" id="KW-1185">Reference proteome</keyword>
<protein>
    <submittedName>
        <fullName evidence="1">Uncharacterized protein</fullName>
    </submittedName>
</protein>
<organism evidence="1 2">
    <name type="scientific">Aphanomyces invadans</name>
    <dbReference type="NCBI Taxonomy" id="157072"/>
    <lineage>
        <taxon>Eukaryota</taxon>
        <taxon>Sar</taxon>
        <taxon>Stramenopiles</taxon>
        <taxon>Oomycota</taxon>
        <taxon>Saprolegniomycetes</taxon>
        <taxon>Saprolegniales</taxon>
        <taxon>Verrucalvaceae</taxon>
        <taxon>Aphanomyces</taxon>
    </lineage>
</organism>
<gene>
    <name evidence="1" type="ORF">DYB32_007057</name>
</gene>
<comment type="caution">
    <text evidence="1">The sequence shown here is derived from an EMBL/GenBank/DDBJ whole genome shotgun (WGS) entry which is preliminary data.</text>
</comment>
<dbReference type="AlphaFoldDB" id="A0A418APV2"/>
<dbReference type="Proteomes" id="UP000285060">
    <property type="component" value="Unassembled WGS sequence"/>
</dbReference>
<name>A0A418APV2_9STRA</name>
<accession>A0A418APV2</accession>
<evidence type="ECO:0000313" key="1">
    <source>
        <dbReference type="EMBL" id="RHY27088.1"/>
    </source>
</evidence>
<proteinExistence type="predicted"/>
<dbReference type="EMBL" id="QUSY01000844">
    <property type="protein sequence ID" value="RHY27088.1"/>
    <property type="molecule type" value="Genomic_DNA"/>
</dbReference>
<reference evidence="1 2" key="1">
    <citation type="submission" date="2018-08" db="EMBL/GenBank/DDBJ databases">
        <title>Aphanomyces genome sequencing and annotation.</title>
        <authorList>
            <person name="Minardi D."/>
            <person name="Oidtmann B."/>
            <person name="Van Der Giezen M."/>
            <person name="Studholme D.J."/>
        </authorList>
    </citation>
    <scope>NUCLEOTIDE SEQUENCE [LARGE SCALE GENOMIC DNA]</scope>
    <source>
        <strain evidence="1 2">NJM0002</strain>
    </source>
</reference>